<evidence type="ECO:0000256" key="1">
    <source>
        <dbReference type="ARBA" id="ARBA00008226"/>
    </source>
</evidence>
<dbReference type="FunFam" id="3.30.930.10:FF:000002">
    <property type="entry name" value="Threonine--tRNA ligase"/>
    <property type="match status" value="1"/>
</dbReference>
<dbReference type="Pfam" id="PF03129">
    <property type="entry name" value="HGTP_anticodon"/>
    <property type="match status" value="1"/>
</dbReference>
<dbReference type="GO" id="GO:0000049">
    <property type="term" value="F:tRNA binding"/>
    <property type="evidence" value="ECO:0007669"/>
    <property type="project" value="UniProtKB-KW"/>
</dbReference>
<dbReference type="Gene3D" id="3.30.54.20">
    <property type="match status" value="1"/>
</dbReference>
<comment type="caution">
    <text evidence="15">The sequence shown here is derived from an EMBL/GenBank/DDBJ whole genome shotgun (WGS) entry which is preliminary data.</text>
</comment>
<keyword evidence="8 13" id="KW-0067">ATP-binding</keyword>
<dbReference type="InterPro" id="IPR002314">
    <property type="entry name" value="aa-tRNA-synt_IIb"/>
</dbReference>
<dbReference type="PRINTS" id="PR01047">
    <property type="entry name" value="TRNASYNTHTHR"/>
</dbReference>
<dbReference type="CDD" id="cd00771">
    <property type="entry name" value="ThrRS_core"/>
    <property type="match status" value="1"/>
</dbReference>
<dbReference type="InterPro" id="IPR012947">
    <property type="entry name" value="tRNA_SAD"/>
</dbReference>
<feature type="binding site" evidence="13">
    <location>
        <position position="278"/>
    </location>
    <ligand>
        <name>Zn(2+)</name>
        <dbReference type="ChEBI" id="CHEBI:29105"/>
        <note>catalytic</note>
    </ligand>
</feature>
<accession>A0A1G2UR35</accession>
<evidence type="ECO:0000256" key="7">
    <source>
        <dbReference type="ARBA" id="ARBA00022833"/>
    </source>
</evidence>
<comment type="subcellular location">
    <subcellularLocation>
        <location evidence="13">Cytoplasm</location>
    </subcellularLocation>
</comment>
<reference evidence="15 16" key="1">
    <citation type="journal article" date="2016" name="Nat. Commun.">
        <title>Thousands of microbial genomes shed light on interconnected biogeochemical processes in an aquifer system.</title>
        <authorList>
            <person name="Anantharaman K."/>
            <person name="Brown C.T."/>
            <person name="Hug L.A."/>
            <person name="Sharon I."/>
            <person name="Castelle C.J."/>
            <person name="Probst A.J."/>
            <person name="Thomas B.C."/>
            <person name="Singh A."/>
            <person name="Wilkins M.J."/>
            <person name="Karaoz U."/>
            <person name="Brodie E.L."/>
            <person name="Williams K.H."/>
            <person name="Hubbard S.S."/>
            <person name="Banfield J.F."/>
        </authorList>
    </citation>
    <scope>NUCLEOTIDE SEQUENCE [LARGE SCALE GENOMIC DNA]</scope>
</reference>
<dbReference type="PANTHER" id="PTHR11451">
    <property type="entry name" value="THREONINE-TRNA LIGASE"/>
    <property type="match status" value="1"/>
</dbReference>
<evidence type="ECO:0000256" key="11">
    <source>
        <dbReference type="ARBA" id="ARBA00023146"/>
    </source>
</evidence>
<dbReference type="GO" id="GO:0005737">
    <property type="term" value="C:cytoplasm"/>
    <property type="evidence" value="ECO:0007669"/>
    <property type="project" value="UniProtKB-SubCell"/>
</dbReference>
<dbReference type="HAMAP" id="MF_00184">
    <property type="entry name" value="Thr_tRNA_synth"/>
    <property type="match status" value="1"/>
</dbReference>
<organism evidence="15 16">
    <name type="scientific">Candidatus Zambryskibacteria bacterium RIFCSPLOWO2_12_FULL_39_16</name>
    <dbReference type="NCBI Taxonomy" id="1802775"/>
    <lineage>
        <taxon>Bacteria</taxon>
        <taxon>Candidatus Zambryskiibacteriota</taxon>
    </lineage>
</organism>
<dbReference type="GO" id="GO:0006435">
    <property type="term" value="P:threonyl-tRNA aminoacylation"/>
    <property type="evidence" value="ECO:0007669"/>
    <property type="project" value="UniProtKB-UniRule"/>
</dbReference>
<dbReference type="InterPro" id="IPR036621">
    <property type="entry name" value="Anticodon-bd_dom_sf"/>
</dbReference>
<dbReference type="SMART" id="SM00863">
    <property type="entry name" value="tRNA_SAD"/>
    <property type="match status" value="1"/>
</dbReference>
<dbReference type="GO" id="GO:0046872">
    <property type="term" value="F:metal ion binding"/>
    <property type="evidence" value="ECO:0007669"/>
    <property type="project" value="UniProtKB-KW"/>
</dbReference>
<dbReference type="InterPro" id="IPR047246">
    <property type="entry name" value="ThrRS_anticodon"/>
</dbReference>
<comment type="similarity">
    <text evidence="1 13">Belongs to the class-II aminoacyl-tRNA synthetase family.</text>
</comment>
<keyword evidence="2 13" id="KW-0963">Cytoplasm</keyword>
<gene>
    <name evidence="13" type="primary">thrS</name>
    <name evidence="15" type="ORF">A3G46_01140</name>
</gene>
<sequence>MVKNDDIDLIRHSLAHLLATAVLEIYPDTKPTIGPTISNGFYYDFDLPAGAGAKEGFLELVEVRMREILKTWKTFEGKEVSAKKAKEFFKNNEYKLELIEDLEKEGQKITLYTSGEFTDLCRGGHVSEIKDIPKDSWKLEKIAGAYWRGDEKNKMLTRIYGLAFESKEKLLEYIALQEEAKKRDHKKLGKELDLFVFSELVGPGLPIYTPKGATVRREIVNYSNELQKAIGYREVYTPNINKAELFKVSGHYEKYKEGMFRVVSNYSKEEYYLKPMNCPHHTQIYASKGRSYRDLPIRIADFANLYRDEKPGELNGLTRLRAFSQDDGHSFCREDQIKEEFLSVLGIIKVAMETYGMKYNIELSLWDPKNPEKYLGEPDVWEKSQKLLEEILVENKIDYVKIEGEAAIYGPKMDLIAKDSLGRELQISTIQLDFIMPERFGLKYTDKDGSEKTPVMIHRAIVGSPERFMGILIEHYAGNFPLWLSPVQVKVIPVRENHNAYAQEVFDFLKENNIRAEVDLADENLGKKVRQAKNEKIPYWIVLGDKEVASKEVTVEARGDGEGKKLGSLSIEKFLERLQKEIKEKK</sequence>
<dbReference type="SUPFAM" id="SSF55681">
    <property type="entry name" value="Class II aaRS and biotin synthetases"/>
    <property type="match status" value="1"/>
</dbReference>
<feature type="domain" description="Aminoacyl-transfer RNA synthetases class-II family profile" evidence="14">
    <location>
        <begin position="210"/>
        <end position="481"/>
    </location>
</feature>
<comment type="subunit">
    <text evidence="13">Homodimer.</text>
</comment>
<dbReference type="InterPro" id="IPR045864">
    <property type="entry name" value="aa-tRNA-synth_II/BPL/LPL"/>
</dbReference>
<evidence type="ECO:0000313" key="15">
    <source>
        <dbReference type="EMBL" id="OHB11848.1"/>
    </source>
</evidence>
<evidence type="ECO:0000259" key="14">
    <source>
        <dbReference type="PROSITE" id="PS50862"/>
    </source>
</evidence>
<comment type="caution">
    <text evidence="13">Lacks conserved residue(s) required for the propagation of feature annotation.</text>
</comment>
<comment type="cofactor">
    <cofactor evidence="13">
        <name>Zn(2+)</name>
        <dbReference type="ChEBI" id="CHEBI:29105"/>
    </cofactor>
    <text evidence="13">Binds 1 zinc ion per subunit.</text>
</comment>
<evidence type="ECO:0000256" key="6">
    <source>
        <dbReference type="ARBA" id="ARBA00022741"/>
    </source>
</evidence>
<dbReference type="CDD" id="cd00860">
    <property type="entry name" value="ThrRS_anticodon"/>
    <property type="match status" value="1"/>
</dbReference>
<keyword evidence="3 13" id="KW-0820">tRNA-binding</keyword>
<keyword evidence="11 13" id="KW-0030">Aminoacyl-tRNA synthetase</keyword>
<dbReference type="EC" id="6.1.1.3" evidence="13"/>
<dbReference type="InterPro" id="IPR033728">
    <property type="entry name" value="ThrRS_core"/>
</dbReference>
<feature type="binding site" evidence="13">
    <location>
        <position position="329"/>
    </location>
    <ligand>
        <name>Zn(2+)</name>
        <dbReference type="ChEBI" id="CHEBI:29105"/>
        <note>catalytic</note>
    </ligand>
</feature>
<protein>
    <recommendedName>
        <fullName evidence="13">Threonine--tRNA ligase</fullName>
        <ecNumber evidence="13">6.1.1.3</ecNumber>
    </recommendedName>
    <alternativeName>
        <fullName evidence="13">Threonyl-tRNA synthetase</fullName>
        <shortName evidence="13">ThrRS</shortName>
    </alternativeName>
</protein>
<dbReference type="EMBL" id="MHWS01000021">
    <property type="protein sequence ID" value="OHB11848.1"/>
    <property type="molecule type" value="Genomic_DNA"/>
</dbReference>
<keyword evidence="6 13" id="KW-0547">Nucleotide-binding</keyword>
<dbReference type="InterPro" id="IPR002320">
    <property type="entry name" value="Thr-tRNA-ligase_IIa"/>
</dbReference>
<dbReference type="AlphaFoldDB" id="A0A1G2UR35"/>
<dbReference type="InterPro" id="IPR004154">
    <property type="entry name" value="Anticodon-bd"/>
</dbReference>
<evidence type="ECO:0000256" key="12">
    <source>
        <dbReference type="ARBA" id="ARBA00049515"/>
    </source>
</evidence>
<proteinExistence type="inferred from homology"/>
<dbReference type="InterPro" id="IPR018163">
    <property type="entry name" value="Thr/Ala-tRNA-synth_IIc_edit"/>
</dbReference>
<evidence type="ECO:0000256" key="5">
    <source>
        <dbReference type="ARBA" id="ARBA00022723"/>
    </source>
</evidence>
<evidence type="ECO:0000256" key="9">
    <source>
        <dbReference type="ARBA" id="ARBA00022884"/>
    </source>
</evidence>
<evidence type="ECO:0000256" key="4">
    <source>
        <dbReference type="ARBA" id="ARBA00022598"/>
    </source>
</evidence>
<dbReference type="Gene3D" id="3.40.50.800">
    <property type="entry name" value="Anticodon-binding domain"/>
    <property type="match status" value="1"/>
</dbReference>
<dbReference type="SUPFAM" id="SSF55186">
    <property type="entry name" value="ThrRS/AlaRS common domain"/>
    <property type="match status" value="1"/>
</dbReference>
<dbReference type="FunFam" id="3.40.50.800:FF:000001">
    <property type="entry name" value="Threonine--tRNA ligase"/>
    <property type="match status" value="1"/>
</dbReference>
<dbReference type="Proteomes" id="UP000177276">
    <property type="component" value="Unassembled WGS sequence"/>
</dbReference>
<name>A0A1G2UR35_9BACT</name>
<keyword evidence="4 13" id="KW-0436">Ligase</keyword>
<dbReference type="GO" id="GO:0005524">
    <property type="term" value="F:ATP binding"/>
    <property type="evidence" value="ECO:0007669"/>
    <property type="project" value="UniProtKB-UniRule"/>
</dbReference>
<keyword evidence="7 13" id="KW-0862">Zinc</keyword>
<evidence type="ECO:0000256" key="13">
    <source>
        <dbReference type="HAMAP-Rule" id="MF_00184"/>
    </source>
</evidence>
<comment type="catalytic activity">
    <reaction evidence="12 13">
        <text>tRNA(Thr) + L-threonine + ATP = L-threonyl-tRNA(Thr) + AMP + diphosphate + H(+)</text>
        <dbReference type="Rhea" id="RHEA:24624"/>
        <dbReference type="Rhea" id="RHEA-COMP:9670"/>
        <dbReference type="Rhea" id="RHEA-COMP:9704"/>
        <dbReference type="ChEBI" id="CHEBI:15378"/>
        <dbReference type="ChEBI" id="CHEBI:30616"/>
        <dbReference type="ChEBI" id="CHEBI:33019"/>
        <dbReference type="ChEBI" id="CHEBI:57926"/>
        <dbReference type="ChEBI" id="CHEBI:78442"/>
        <dbReference type="ChEBI" id="CHEBI:78534"/>
        <dbReference type="ChEBI" id="CHEBI:456215"/>
        <dbReference type="EC" id="6.1.1.3"/>
    </reaction>
</comment>
<dbReference type="Gene3D" id="3.30.930.10">
    <property type="entry name" value="Bira Bifunctional Protein, Domain 2"/>
    <property type="match status" value="1"/>
</dbReference>
<dbReference type="Pfam" id="PF07973">
    <property type="entry name" value="tRNA_SAD"/>
    <property type="match status" value="1"/>
</dbReference>
<keyword evidence="10 13" id="KW-0648">Protein biosynthesis</keyword>
<evidence type="ECO:0000313" key="16">
    <source>
        <dbReference type="Proteomes" id="UP000177276"/>
    </source>
</evidence>
<dbReference type="InterPro" id="IPR006195">
    <property type="entry name" value="aa-tRNA-synth_II"/>
</dbReference>
<evidence type="ECO:0000256" key="10">
    <source>
        <dbReference type="ARBA" id="ARBA00022917"/>
    </source>
</evidence>
<evidence type="ECO:0000256" key="2">
    <source>
        <dbReference type="ARBA" id="ARBA00022490"/>
    </source>
</evidence>
<evidence type="ECO:0000256" key="3">
    <source>
        <dbReference type="ARBA" id="ARBA00022555"/>
    </source>
</evidence>
<keyword evidence="9 13" id="KW-0694">RNA-binding</keyword>
<dbReference type="Pfam" id="PF00587">
    <property type="entry name" value="tRNA-synt_2b"/>
    <property type="match status" value="1"/>
</dbReference>
<dbReference type="PANTHER" id="PTHR11451:SF44">
    <property type="entry name" value="THREONINE--TRNA LIGASE, CHLOROPLASTIC_MITOCHONDRIAL 2"/>
    <property type="match status" value="1"/>
</dbReference>
<dbReference type="Gene3D" id="3.30.980.10">
    <property type="entry name" value="Threonyl-trna Synthetase, Chain A, domain 2"/>
    <property type="match status" value="1"/>
</dbReference>
<keyword evidence="5 13" id="KW-0479">Metal-binding</keyword>
<dbReference type="NCBIfam" id="TIGR00418">
    <property type="entry name" value="thrS"/>
    <property type="match status" value="1"/>
</dbReference>
<evidence type="ECO:0000256" key="8">
    <source>
        <dbReference type="ARBA" id="ARBA00022840"/>
    </source>
</evidence>
<dbReference type="GO" id="GO:0004829">
    <property type="term" value="F:threonine-tRNA ligase activity"/>
    <property type="evidence" value="ECO:0007669"/>
    <property type="project" value="UniProtKB-UniRule"/>
</dbReference>
<dbReference type="SUPFAM" id="SSF52954">
    <property type="entry name" value="Class II aaRS ABD-related"/>
    <property type="match status" value="1"/>
</dbReference>
<dbReference type="PROSITE" id="PS50862">
    <property type="entry name" value="AA_TRNA_LIGASE_II"/>
    <property type="match status" value="1"/>
</dbReference>
<feature type="binding site" evidence="13">
    <location>
        <position position="458"/>
    </location>
    <ligand>
        <name>Zn(2+)</name>
        <dbReference type="ChEBI" id="CHEBI:29105"/>
        <note>catalytic</note>
    </ligand>
</feature>
<dbReference type="FunFam" id="3.30.980.10:FF:000005">
    <property type="entry name" value="Threonyl-tRNA synthetase, mitochondrial"/>
    <property type="match status" value="1"/>
</dbReference>